<evidence type="ECO:0000256" key="2">
    <source>
        <dbReference type="ARBA" id="ARBA00023125"/>
    </source>
</evidence>
<dbReference type="PANTHER" id="PTHR44688:SF16">
    <property type="entry name" value="DNA-BINDING TRANSCRIPTIONAL ACTIVATOR DEVR_DOSR"/>
    <property type="match status" value="1"/>
</dbReference>
<dbReference type="AlphaFoldDB" id="A0A2A2WU80"/>
<dbReference type="GO" id="GO:0003677">
    <property type="term" value="F:DNA binding"/>
    <property type="evidence" value="ECO:0007669"/>
    <property type="project" value="UniProtKB-KW"/>
</dbReference>
<dbReference type="Pfam" id="PF00196">
    <property type="entry name" value="GerE"/>
    <property type="match status" value="1"/>
</dbReference>
<dbReference type="SMART" id="SM00421">
    <property type="entry name" value="HTH_LUXR"/>
    <property type="match status" value="1"/>
</dbReference>
<dbReference type="PROSITE" id="PS00622">
    <property type="entry name" value="HTH_LUXR_1"/>
    <property type="match status" value="1"/>
</dbReference>
<gene>
    <name evidence="5" type="ORF">CEY15_01645</name>
</gene>
<keyword evidence="6" id="KW-1185">Reference proteome</keyword>
<proteinExistence type="predicted"/>
<organism evidence="5 6">
    <name type="scientific">Dietzia natronolimnaea</name>
    <dbReference type="NCBI Taxonomy" id="161920"/>
    <lineage>
        <taxon>Bacteria</taxon>
        <taxon>Bacillati</taxon>
        <taxon>Actinomycetota</taxon>
        <taxon>Actinomycetes</taxon>
        <taxon>Mycobacteriales</taxon>
        <taxon>Dietziaceae</taxon>
        <taxon>Dietzia</taxon>
    </lineage>
</organism>
<evidence type="ECO:0000313" key="6">
    <source>
        <dbReference type="Proteomes" id="UP000218810"/>
    </source>
</evidence>
<feature type="domain" description="HTH luxR-type" evidence="4">
    <location>
        <begin position="168"/>
        <end position="233"/>
    </location>
</feature>
<dbReference type="InterPro" id="IPR016032">
    <property type="entry name" value="Sig_transdc_resp-reg_C-effctor"/>
</dbReference>
<dbReference type="CDD" id="cd06170">
    <property type="entry name" value="LuxR_C_like"/>
    <property type="match status" value="1"/>
</dbReference>
<reference evidence="6" key="1">
    <citation type="submission" date="2017-09" db="EMBL/GenBank/DDBJ databases">
        <authorList>
            <person name="Zhang Y."/>
            <person name="Huang X."/>
            <person name="Liu J."/>
            <person name="Lu L."/>
            <person name="Peng K."/>
        </authorList>
    </citation>
    <scope>NUCLEOTIDE SEQUENCE [LARGE SCALE GENOMIC DNA]</scope>
    <source>
        <strain evidence="6">S-XJ-1</strain>
    </source>
</reference>
<dbReference type="InterPro" id="IPR000792">
    <property type="entry name" value="Tscrpt_reg_LuxR_C"/>
</dbReference>
<dbReference type="Gene3D" id="1.10.10.10">
    <property type="entry name" value="Winged helix-like DNA-binding domain superfamily/Winged helix DNA-binding domain"/>
    <property type="match status" value="1"/>
</dbReference>
<sequence>MVGMTNTTIEAMAQSFADATDQHPVRRVDGALQLSQYVLKVDAIALTILPASDGRPHLVSNIGYEPGVVGVYEKEWFGATRRRISRHVSDPSGIYPWERSEFIDTEYVNETLKPAGYRNGITRPLTAKNGSIFGFIHTNIAKPSFDSRTQEMFRETVDRLAHTAWAVHVRMTSGLTEREREILALIRDGLSNPEIAERLYISRRTVATHVDHLMRKTGTRSRAHTAAWAVRYGF</sequence>
<dbReference type="PROSITE" id="PS50043">
    <property type="entry name" value="HTH_LUXR_2"/>
    <property type="match status" value="1"/>
</dbReference>
<keyword evidence="3" id="KW-0804">Transcription</keyword>
<dbReference type="SUPFAM" id="SSF46894">
    <property type="entry name" value="C-terminal effector domain of the bipartite response regulators"/>
    <property type="match status" value="1"/>
</dbReference>
<protein>
    <recommendedName>
        <fullName evidence="4">HTH luxR-type domain-containing protein</fullName>
    </recommendedName>
</protein>
<evidence type="ECO:0000313" key="5">
    <source>
        <dbReference type="EMBL" id="PAY24534.1"/>
    </source>
</evidence>
<evidence type="ECO:0000256" key="1">
    <source>
        <dbReference type="ARBA" id="ARBA00023015"/>
    </source>
</evidence>
<dbReference type="EMBL" id="NTGA01000004">
    <property type="protein sequence ID" value="PAY24534.1"/>
    <property type="molecule type" value="Genomic_DNA"/>
</dbReference>
<evidence type="ECO:0000259" key="4">
    <source>
        <dbReference type="PROSITE" id="PS50043"/>
    </source>
</evidence>
<dbReference type="InterPro" id="IPR036388">
    <property type="entry name" value="WH-like_DNA-bd_sf"/>
</dbReference>
<keyword evidence="1" id="KW-0805">Transcription regulation</keyword>
<dbReference type="Proteomes" id="UP000218810">
    <property type="component" value="Unassembled WGS sequence"/>
</dbReference>
<accession>A0A2A2WU80</accession>
<dbReference type="PRINTS" id="PR00038">
    <property type="entry name" value="HTHLUXR"/>
</dbReference>
<evidence type="ECO:0000256" key="3">
    <source>
        <dbReference type="ARBA" id="ARBA00023163"/>
    </source>
</evidence>
<keyword evidence="2" id="KW-0238">DNA-binding</keyword>
<dbReference type="GO" id="GO:0006355">
    <property type="term" value="P:regulation of DNA-templated transcription"/>
    <property type="evidence" value="ECO:0007669"/>
    <property type="project" value="InterPro"/>
</dbReference>
<comment type="caution">
    <text evidence="5">The sequence shown here is derived from an EMBL/GenBank/DDBJ whole genome shotgun (WGS) entry which is preliminary data.</text>
</comment>
<name>A0A2A2WU80_9ACTN</name>
<dbReference type="PANTHER" id="PTHR44688">
    <property type="entry name" value="DNA-BINDING TRANSCRIPTIONAL ACTIVATOR DEVR_DOSR"/>
    <property type="match status" value="1"/>
</dbReference>